<dbReference type="RefSeq" id="WP_279241180.1">
    <property type="nucleotide sequence ID" value="NZ_CP036501.1"/>
</dbReference>
<keyword evidence="5" id="KW-0411">Iron-sulfur</keyword>
<evidence type="ECO:0000256" key="3">
    <source>
        <dbReference type="ARBA" id="ARBA00022723"/>
    </source>
</evidence>
<evidence type="ECO:0000256" key="4">
    <source>
        <dbReference type="ARBA" id="ARBA00023004"/>
    </source>
</evidence>
<dbReference type="Pfam" id="PF00111">
    <property type="entry name" value="Fer2"/>
    <property type="match status" value="1"/>
</dbReference>
<dbReference type="InterPro" id="IPR001055">
    <property type="entry name" value="Adrenodoxin-like"/>
</dbReference>
<dbReference type="PROSITE" id="PS51085">
    <property type="entry name" value="2FE2S_FER_2"/>
    <property type="match status" value="1"/>
</dbReference>
<dbReference type="InterPro" id="IPR036010">
    <property type="entry name" value="2Fe-2S_ferredoxin-like_sf"/>
</dbReference>
<evidence type="ECO:0000256" key="2">
    <source>
        <dbReference type="ARBA" id="ARBA00022714"/>
    </source>
</evidence>
<organism evidence="8 9">
    <name type="scientific">Candidatus Paraluminiphilus aquimaris</name>
    <dbReference type="NCBI Taxonomy" id="2518994"/>
    <lineage>
        <taxon>Bacteria</taxon>
        <taxon>Pseudomonadati</taxon>
        <taxon>Pseudomonadota</taxon>
        <taxon>Gammaproteobacteria</taxon>
        <taxon>Cellvibrionales</taxon>
        <taxon>Halieaceae</taxon>
        <taxon>Candidatus Paraluminiphilus</taxon>
    </lineage>
</organism>
<name>A0ABY6Q851_9GAMM</name>
<comment type="similarity">
    <text evidence="1">Belongs to the adrenodoxin/putidaredoxin family.</text>
</comment>
<sequence>MPVIKFIEFDGTEHEVDADGGMSVMEVAMKYDVPGIDADCGGGAVCGTCHCFVEESAGPLPDVDPQEESMLGLRPDRESNSRLSCQLQVSDSIGDMTIKLPEFQM</sequence>
<evidence type="ECO:0000256" key="6">
    <source>
        <dbReference type="ARBA" id="ARBA00034078"/>
    </source>
</evidence>
<gene>
    <name evidence="8" type="ORF">E0F26_08195</name>
</gene>
<dbReference type="Gene3D" id="3.10.20.30">
    <property type="match status" value="1"/>
</dbReference>
<comment type="cofactor">
    <cofactor evidence="6">
        <name>[2Fe-2S] cluster</name>
        <dbReference type="ChEBI" id="CHEBI:190135"/>
    </cofactor>
</comment>
<dbReference type="PANTHER" id="PTHR23426">
    <property type="entry name" value="FERREDOXIN/ADRENODOXIN"/>
    <property type="match status" value="1"/>
</dbReference>
<dbReference type="PANTHER" id="PTHR23426:SF65">
    <property type="entry name" value="FERREDOXIN-2, MITOCHONDRIAL"/>
    <property type="match status" value="1"/>
</dbReference>
<keyword evidence="3" id="KW-0479">Metal-binding</keyword>
<evidence type="ECO:0000259" key="7">
    <source>
        <dbReference type="PROSITE" id="PS51085"/>
    </source>
</evidence>
<evidence type="ECO:0000313" key="8">
    <source>
        <dbReference type="EMBL" id="UZP74720.1"/>
    </source>
</evidence>
<dbReference type="SUPFAM" id="SSF54292">
    <property type="entry name" value="2Fe-2S ferredoxin-like"/>
    <property type="match status" value="1"/>
</dbReference>
<keyword evidence="2" id="KW-0001">2Fe-2S</keyword>
<keyword evidence="4" id="KW-0408">Iron</keyword>
<dbReference type="CDD" id="cd00207">
    <property type="entry name" value="fer2"/>
    <property type="match status" value="1"/>
</dbReference>
<dbReference type="EMBL" id="CP036501">
    <property type="protein sequence ID" value="UZP74720.1"/>
    <property type="molecule type" value="Genomic_DNA"/>
</dbReference>
<protein>
    <submittedName>
        <fullName evidence="8">(2Fe-2S)-binding protein</fullName>
    </submittedName>
</protein>
<evidence type="ECO:0000256" key="5">
    <source>
        <dbReference type="ARBA" id="ARBA00023014"/>
    </source>
</evidence>
<accession>A0ABY6Q851</accession>
<dbReference type="InterPro" id="IPR001041">
    <property type="entry name" value="2Fe-2S_ferredoxin-type"/>
</dbReference>
<evidence type="ECO:0000256" key="1">
    <source>
        <dbReference type="ARBA" id="ARBA00010914"/>
    </source>
</evidence>
<dbReference type="InterPro" id="IPR012675">
    <property type="entry name" value="Beta-grasp_dom_sf"/>
</dbReference>
<feature type="domain" description="2Fe-2S ferredoxin-type" evidence="7">
    <location>
        <begin position="2"/>
        <end position="104"/>
    </location>
</feature>
<evidence type="ECO:0000313" key="9">
    <source>
        <dbReference type="Proteomes" id="UP001317963"/>
    </source>
</evidence>
<dbReference type="PRINTS" id="PR00355">
    <property type="entry name" value="ADRENODOXIN"/>
</dbReference>
<dbReference type="Proteomes" id="UP001317963">
    <property type="component" value="Chromosome"/>
</dbReference>
<keyword evidence="9" id="KW-1185">Reference proteome</keyword>
<proteinExistence type="inferred from homology"/>
<reference evidence="8 9" key="1">
    <citation type="submission" date="2019-02" db="EMBL/GenBank/DDBJ databases">
        <title>Halieaceae_genomes.</title>
        <authorList>
            <person name="Li S.-H."/>
        </authorList>
    </citation>
    <scope>NUCLEOTIDE SEQUENCE [LARGE SCALE GENOMIC DNA]</scope>
    <source>
        <strain evidence="8 9">JH123</strain>
    </source>
</reference>